<dbReference type="InterPro" id="IPR011041">
    <property type="entry name" value="Quinoprot_gluc/sorb_DH_b-prop"/>
</dbReference>
<accession>A0ABU2LDN7</accession>
<feature type="compositionally biased region" description="Pro residues" evidence="1">
    <location>
        <begin position="70"/>
        <end position="83"/>
    </location>
</feature>
<feature type="chain" id="PRO_5046628929" evidence="2">
    <location>
        <begin position="27"/>
        <end position="375"/>
    </location>
</feature>
<keyword evidence="5" id="KW-1185">Reference proteome</keyword>
<proteinExistence type="predicted"/>
<evidence type="ECO:0000256" key="1">
    <source>
        <dbReference type="SAM" id="MobiDB-lite"/>
    </source>
</evidence>
<protein>
    <submittedName>
        <fullName evidence="4">PQQ-dependent sugar dehydrogenase</fullName>
    </submittedName>
</protein>
<keyword evidence="2" id="KW-0732">Signal</keyword>
<feature type="domain" description="Glucose/Sorbosone dehydrogenase" evidence="3">
    <location>
        <begin position="106"/>
        <end position="277"/>
    </location>
</feature>
<dbReference type="SUPFAM" id="SSF50952">
    <property type="entry name" value="Soluble quinoprotein glucose dehydrogenase"/>
    <property type="match status" value="1"/>
</dbReference>
<dbReference type="PROSITE" id="PS51257">
    <property type="entry name" value="PROKAR_LIPOPROTEIN"/>
    <property type="match status" value="1"/>
</dbReference>
<name>A0ABU2LDN7_9ACTN</name>
<evidence type="ECO:0000313" key="5">
    <source>
        <dbReference type="Proteomes" id="UP001183388"/>
    </source>
</evidence>
<dbReference type="Proteomes" id="UP001183388">
    <property type="component" value="Unassembled WGS sequence"/>
</dbReference>
<dbReference type="Gene3D" id="2.120.10.30">
    <property type="entry name" value="TolB, C-terminal domain"/>
    <property type="match status" value="1"/>
</dbReference>
<organism evidence="4 5">
    <name type="scientific">Streptomyces boetiae</name>
    <dbReference type="NCBI Taxonomy" id="3075541"/>
    <lineage>
        <taxon>Bacteria</taxon>
        <taxon>Bacillati</taxon>
        <taxon>Actinomycetota</taxon>
        <taxon>Actinomycetes</taxon>
        <taxon>Kitasatosporales</taxon>
        <taxon>Streptomycetaceae</taxon>
        <taxon>Streptomyces</taxon>
    </lineage>
</organism>
<feature type="region of interest" description="Disordered" evidence="1">
    <location>
        <begin position="32"/>
        <end position="92"/>
    </location>
</feature>
<dbReference type="InterPro" id="IPR012938">
    <property type="entry name" value="Glc/Sorbosone_DH"/>
</dbReference>
<dbReference type="Pfam" id="PF07995">
    <property type="entry name" value="GSDH"/>
    <property type="match status" value="1"/>
</dbReference>
<feature type="signal peptide" evidence="2">
    <location>
        <begin position="1"/>
        <end position="26"/>
    </location>
</feature>
<dbReference type="RefSeq" id="WP_311632576.1">
    <property type="nucleotide sequence ID" value="NZ_JAVREN010000042.1"/>
</dbReference>
<gene>
    <name evidence="4" type="ORF">RM780_22005</name>
</gene>
<dbReference type="InterPro" id="IPR011042">
    <property type="entry name" value="6-blade_b-propeller_TolB-like"/>
</dbReference>
<sequence length="375" mass="38247">MGRGERRRRCAIPGALAAALAAALLAGCSVGPAERHAASLRSGTESEGPGEESPGEETDDPRVPEDPAESSPPPPSSAPPPTAAPEEGTAEVTDTVDIGSEAECCLAALGDGAFLTGVRDTGAISLVDAEGGITELGFLPSVAAGDGWQMLGLAAQPGLADGDWIYAYVRGPSTGRILRFPYDASGGESPQLSPSQLAPVFPAPAGDGVGVLAFGPDGMLYVGTGEGEGELAGAVLRMEPDGDMPEGQDSYVYSSGYTDPRGLAWDGDRMWAVDGGEGTRLYSVVPGAEPALRWESEEETAAGLAEDRGVLWVPVGGDGTAALLRFPLEGVELVREEPQRLLDGGELGAPQGAAAVGAGELWVPTDDGVLRVEVE</sequence>
<dbReference type="EMBL" id="JAVREN010000042">
    <property type="protein sequence ID" value="MDT0309611.1"/>
    <property type="molecule type" value="Genomic_DNA"/>
</dbReference>
<evidence type="ECO:0000259" key="3">
    <source>
        <dbReference type="Pfam" id="PF07995"/>
    </source>
</evidence>
<reference evidence="5" key="1">
    <citation type="submission" date="2023-07" db="EMBL/GenBank/DDBJ databases">
        <title>30 novel species of actinomycetes from the DSMZ collection.</title>
        <authorList>
            <person name="Nouioui I."/>
        </authorList>
    </citation>
    <scope>NUCLEOTIDE SEQUENCE [LARGE SCALE GENOMIC DNA]</scope>
    <source>
        <strain evidence="5">DSM 44917</strain>
    </source>
</reference>
<comment type="caution">
    <text evidence="4">The sequence shown here is derived from an EMBL/GenBank/DDBJ whole genome shotgun (WGS) entry which is preliminary data.</text>
</comment>
<evidence type="ECO:0000256" key="2">
    <source>
        <dbReference type="SAM" id="SignalP"/>
    </source>
</evidence>
<feature type="compositionally biased region" description="Acidic residues" evidence="1">
    <location>
        <begin position="48"/>
        <end position="59"/>
    </location>
</feature>
<evidence type="ECO:0000313" key="4">
    <source>
        <dbReference type="EMBL" id="MDT0309611.1"/>
    </source>
</evidence>